<accession>A0A4Y2W4K5</accession>
<evidence type="ECO:0000313" key="2">
    <source>
        <dbReference type="Proteomes" id="UP000499080"/>
    </source>
</evidence>
<gene>
    <name evidence="1" type="ORF">AVEN_133155_1</name>
</gene>
<sequence>MCLRPEYLKIDKIKEYTLKMSEGTSSIKSKITLTRWSTVKHSSSTMKGNKHTHIPLLNVPFIPSKFETTFTTYSYTLLRAASVARLKNALLLNFRSFHKVLFYAQDEEKCIVHWHSNEYPNQGEEHNC</sequence>
<dbReference type="EMBL" id="BGPR01054083">
    <property type="protein sequence ID" value="GBO30877.1"/>
    <property type="molecule type" value="Genomic_DNA"/>
</dbReference>
<protein>
    <submittedName>
        <fullName evidence="1">Uncharacterized protein</fullName>
    </submittedName>
</protein>
<reference evidence="1 2" key="1">
    <citation type="journal article" date="2019" name="Sci. Rep.">
        <title>Orb-weaving spider Araneus ventricosus genome elucidates the spidroin gene catalogue.</title>
        <authorList>
            <person name="Kono N."/>
            <person name="Nakamura H."/>
            <person name="Ohtoshi R."/>
            <person name="Moran D.A.P."/>
            <person name="Shinohara A."/>
            <person name="Yoshida Y."/>
            <person name="Fujiwara M."/>
            <person name="Mori M."/>
            <person name="Tomita M."/>
            <person name="Arakawa K."/>
        </authorList>
    </citation>
    <scope>NUCLEOTIDE SEQUENCE [LARGE SCALE GENOMIC DNA]</scope>
</reference>
<keyword evidence="2" id="KW-1185">Reference proteome</keyword>
<proteinExistence type="predicted"/>
<organism evidence="1 2">
    <name type="scientific">Araneus ventricosus</name>
    <name type="common">Orbweaver spider</name>
    <name type="synonym">Epeira ventricosa</name>
    <dbReference type="NCBI Taxonomy" id="182803"/>
    <lineage>
        <taxon>Eukaryota</taxon>
        <taxon>Metazoa</taxon>
        <taxon>Ecdysozoa</taxon>
        <taxon>Arthropoda</taxon>
        <taxon>Chelicerata</taxon>
        <taxon>Arachnida</taxon>
        <taxon>Araneae</taxon>
        <taxon>Araneomorphae</taxon>
        <taxon>Entelegynae</taxon>
        <taxon>Araneoidea</taxon>
        <taxon>Araneidae</taxon>
        <taxon>Araneus</taxon>
    </lineage>
</organism>
<dbReference type="AlphaFoldDB" id="A0A4Y2W4K5"/>
<comment type="caution">
    <text evidence="1">The sequence shown here is derived from an EMBL/GenBank/DDBJ whole genome shotgun (WGS) entry which is preliminary data.</text>
</comment>
<evidence type="ECO:0000313" key="1">
    <source>
        <dbReference type="EMBL" id="GBO30877.1"/>
    </source>
</evidence>
<dbReference type="Proteomes" id="UP000499080">
    <property type="component" value="Unassembled WGS sequence"/>
</dbReference>
<name>A0A4Y2W4K5_ARAVE</name>